<accession>A0A8S0YAG1</accession>
<sequence>MNRFKKSEEIPDYRTYHRILYQAEAALGSKEKIWPCKIFDRLLKGCVLCCASSWG</sequence>
<dbReference type="EMBL" id="CADCXN010000080">
    <property type="protein sequence ID" value="CAA9891815.1"/>
    <property type="molecule type" value="Genomic_DNA"/>
</dbReference>
<name>A0A8S0YAG1_9GAMM</name>
<dbReference type="Proteomes" id="UP000494216">
    <property type="component" value="Unassembled WGS sequence"/>
</dbReference>
<evidence type="ECO:0000313" key="2">
    <source>
        <dbReference type="Proteomes" id="UP000494216"/>
    </source>
</evidence>
<evidence type="ECO:0000313" key="1">
    <source>
        <dbReference type="EMBL" id="CAA9891815.1"/>
    </source>
</evidence>
<proteinExistence type="predicted"/>
<protein>
    <submittedName>
        <fullName evidence="1">Uncharacterized protein</fullName>
    </submittedName>
</protein>
<organism evidence="1 2">
    <name type="scientific">Candidatus Methylobacter favarea</name>
    <dbReference type="NCBI Taxonomy" id="2707345"/>
    <lineage>
        <taxon>Bacteria</taxon>
        <taxon>Pseudomonadati</taxon>
        <taxon>Pseudomonadota</taxon>
        <taxon>Gammaproteobacteria</taxon>
        <taxon>Methylococcales</taxon>
        <taxon>Methylococcaceae</taxon>
        <taxon>Methylobacter</taxon>
    </lineage>
</organism>
<reference evidence="1 2" key="1">
    <citation type="submission" date="2020-02" db="EMBL/GenBank/DDBJ databases">
        <authorList>
            <person name="Hogendoorn C."/>
        </authorList>
    </citation>
    <scope>NUCLEOTIDE SEQUENCE [LARGE SCALE GENOMIC DNA]</scope>
    <source>
        <strain evidence="1">METHB21</strain>
    </source>
</reference>
<dbReference type="RefSeq" id="WP_174626636.1">
    <property type="nucleotide sequence ID" value="NZ_CADCXN010000080.1"/>
</dbReference>
<keyword evidence="2" id="KW-1185">Reference proteome</keyword>
<dbReference type="AlphaFoldDB" id="A0A8S0YAG1"/>
<gene>
    <name evidence="1" type="ORF">METHB2_50086</name>
</gene>
<comment type="caution">
    <text evidence="1">The sequence shown here is derived from an EMBL/GenBank/DDBJ whole genome shotgun (WGS) entry which is preliminary data.</text>
</comment>